<dbReference type="GO" id="GO:0035336">
    <property type="term" value="P:long-chain fatty-acyl-CoA metabolic process"/>
    <property type="evidence" value="ECO:0007669"/>
    <property type="project" value="TreeGrafter"/>
</dbReference>
<keyword evidence="3 10" id="KW-0444">Lipid biosynthesis</keyword>
<comment type="catalytic activity">
    <reaction evidence="9 10">
        <text>a long-chain fatty acyl-CoA + 2 NADPH + 2 H(+) = a long-chain primary fatty alcohol + 2 NADP(+) + CoA</text>
        <dbReference type="Rhea" id="RHEA:52716"/>
        <dbReference type="ChEBI" id="CHEBI:15378"/>
        <dbReference type="ChEBI" id="CHEBI:57287"/>
        <dbReference type="ChEBI" id="CHEBI:57783"/>
        <dbReference type="ChEBI" id="CHEBI:58349"/>
        <dbReference type="ChEBI" id="CHEBI:77396"/>
        <dbReference type="ChEBI" id="CHEBI:83139"/>
        <dbReference type="EC" id="1.2.1.84"/>
    </reaction>
</comment>
<evidence type="ECO:0000256" key="3">
    <source>
        <dbReference type="ARBA" id="ARBA00022516"/>
    </source>
</evidence>
<dbReference type="EMBL" id="JADBJN010000002">
    <property type="protein sequence ID" value="KAG5676821.1"/>
    <property type="molecule type" value="Genomic_DNA"/>
</dbReference>
<feature type="transmembrane region" description="Helical" evidence="10">
    <location>
        <begin position="496"/>
        <end position="518"/>
    </location>
</feature>
<evidence type="ECO:0000256" key="4">
    <source>
        <dbReference type="ARBA" id="ARBA00022692"/>
    </source>
</evidence>
<sequence>MTPPCQTNSSVDLNMNEPKTADSHFTTIQKFYNGTNIFITGGTGFMGKVLIDKLLRTCPDIENIYLLIRKKKGKDIHTRIEELFDDPLFDKLREAVPKFRHKIVIIPGDCSIAGLGLSLTDRQTLISNIGIIFHAAATIKFDENLKLAVDINVHGTKDVIELSKEMKQLKSFVHVSTAYSNCHLGHVEEKFYDYPIGYENLDNIISKLDARAIEEVTPKILGKWPNTYTLTKALAEDLVKNECAGLPVSVFRPAIITSTASDPIAGWIDNLYGPTGVVAGAGSGVLRTMHCDRNINANIVPVDMTVNALIVSAYDVARKKSEKNSNEKEVHEIPVYNYVSSVQNPLKWGEFTQLNMKYGFNYPFSSAIWYICFFMTKSAFINKVYTLFLHIIPALLIDFMILCIGKKPRLLKTYKKIHKFANVISFFCTNEWTFTNDNVQKLWRNLNSEDKILYPFDMTPLSWEEYISHYMIGMRMYLFKDDLSNVEVARKKWRRLFWLHQSVKVLFITAFSYLMLILCRTII</sequence>
<reference evidence="13" key="1">
    <citation type="submission" date="2021-03" db="EMBL/GenBank/DDBJ databases">
        <title>Chromosome level genome of the anhydrobiotic midge Polypedilum vanderplanki.</title>
        <authorList>
            <person name="Yoshida Y."/>
            <person name="Kikawada T."/>
            <person name="Gusev O."/>
        </authorList>
    </citation>
    <scope>NUCLEOTIDE SEQUENCE</scope>
    <source>
        <strain evidence="13">NIAS01</strain>
        <tissue evidence="13">Whole body or cell culture</tissue>
    </source>
</reference>
<feature type="domain" description="Thioester reductase (TE)" evidence="12">
    <location>
        <begin position="39"/>
        <end position="308"/>
    </location>
</feature>
<dbReference type="InterPro" id="IPR036291">
    <property type="entry name" value="NAD(P)-bd_dom_sf"/>
</dbReference>
<accession>A0A9J6C4K0</accession>
<keyword evidence="10" id="KW-0560">Oxidoreductase</keyword>
<evidence type="ECO:0000313" key="13">
    <source>
        <dbReference type="EMBL" id="KAG5676821.1"/>
    </source>
</evidence>
<dbReference type="PANTHER" id="PTHR11011">
    <property type="entry name" value="MALE STERILITY PROTEIN 2-RELATED"/>
    <property type="match status" value="1"/>
</dbReference>
<dbReference type="GO" id="GO:0005777">
    <property type="term" value="C:peroxisome"/>
    <property type="evidence" value="ECO:0007669"/>
    <property type="project" value="TreeGrafter"/>
</dbReference>
<dbReference type="CDD" id="cd05236">
    <property type="entry name" value="FAR-N_SDR_e"/>
    <property type="match status" value="1"/>
</dbReference>
<dbReference type="Gene3D" id="3.40.50.720">
    <property type="entry name" value="NAD(P)-binding Rossmann-like Domain"/>
    <property type="match status" value="1"/>
</dbReference>
<keyword evidence="5 10" id="KW-0521">NADP</keyword>
<dbReference type="Pfam" id="PF03015">
    <property type="entry name" value="Sterile"/>
    <property type="match status" value="1"/>
</dbReference>
<evidence type="ECO:0000313" key="14">
    <source>
        <dbReference type="Proteomes" id="UP001107558"/>
    </source>
</evidence>
<gene>
    <name evidence="13" type="ORF">PVAND_006628</name>
</gene>
<dbReference type="FunFam" id="3.40.50.720:FF:000143">
    <property type="entry name" value="Fatty acyl-CoA reductase"/>
    <property type="match status" value="1"/>
</dbReference>
<evidence type="ECO:0000256" key="9">
    <source>
        <dbReference type="ARBA" id="ARBA00052530"/>
    </source>
</evidence>
<dbReference type="InterPro" id="IPR026055">
    <property type="entry name" value="FAR"/>
</dbReference>
<evidence type="ECO:0000256" key="5">
    <source>
        <dbReference type="ARBA" id="ARBA00022857"/>
    </source>
</evidence>
<evidence type="ECO:0000259" key="12">
    <source>
        <dbReference type="Pfam" id="PF07993"/>
    </source>
</evidence>
<comment type="similarity">
    <text evidence="2 10">Belongs to the fatty acyl-CoA reductase family.</text>
</comment>
<dbReference type="OrthoDB" id="429813at2759"/>
<evidence type="ECO:0000256" key="7">
    <source>
        <dbReference type="ARBA" id="ARBA00023098"/>
    </source>
</evidence>
<dbReference type="InterPro" id="IPR013120">
    <property type="entry name" value="FAR_NAD-bd"/>
</dbReference>
<feature type="transmembrane region" description="Helical" evidence="10">
    <location>
        <begin position="387"/>
        <end position="405"/>
    </location>
</feature>
<dbReference type="GO" id="GO:0080019">
    <property type="term" value="F:alcohol-forming very long-chain fatty acyl-CoA reductase activity"/>
    <property type="evidence" value="ECO:0007669"/>
    <property type="project" value="InterPro"/>
</dbReference>
<organism evidence="13 14">
    <name type="scientific">Polypedilum vanderplanki</name>
    <name type="common">Sleeping chironomid midge</name>
    <dbReference type="NCBI Taxonomy" id="319348"/>
    <lineage>
        <taxon>Eukaryota</taxon>
        <taxon>Metazoa</taxon>
        <taxon>Ecdysozoa</taxon>
        <taxon>Arthropoda</taxon>
        <taxon>Hexapoda</taxon>
        <taxon>Insecta</taxon>
        <taxon>Pterygota</taxon>
        <taxon>Neoptera</taxon>
        <taxon>Endopterygota</taxon>
        <taxon>Diptera</taxon>
        <taxon>Nematocera</taxon>
        <taxon>Chironomoidea</taxon>
        <taxon>Chironomidae</taxon>
        <taxon>Chironominae</taxon>
        <taxon>Polypedilum</taxon>
        <taxon>Polypedilum</taxon>
    </lineage>
</organism>
<dbReference type="AlphaFoldDB" id="A0A9J6C4K0"/>
<keyword evidence="8 10" id="KW-0472">Membrane</keyword>
<evidence type="ECO:0000256" key="1">
    <source>
        <dbReference type="ARBA" id="ARBA00004141"/>
    </source>
</evidence>
<dbReference type="Proteomes" id="UP001107558">
    <property type="component" value="Chromosome 2"/>
</dbReference>
<name>A0A9J6C4K0_POLVA</name>
<keyword evidence="7 10" id="KW-0443">Lipid metabolism</keyword>
<evidence type="ECO:0000259" key="11">
    <source>
        <dbReference type="Pfam" id="PF03015"/>
    </source>
</evidence>
<evidence type="ECO:0000256" key="2">
    <source>
        <dbReference type="ARBA" id="ARBA00005928"/>
    </source>
</evidence>
<evidence type="ECO:0000256" key="10">
    <source>
        <dbReference type="RuleBase" id="RU363097"/>
    </source>
</evidence>
<dbReference type="GO" id="GO:0016020">
    <property type="term" value="C:membrane"/>
    <property type="evidence" value="ECO:0007669"/>
    <property type="project" value="UniProtKB-SubCell"/>
</dbReference>
<comment type="function">
    <text evidence="10">Catalyzes the reduction of fatty acyl-CoA to fatty alcohols.</text>
</comment>
<dbReference type="PANTHER" id="PTHR11011:SF60">
    <property type="entry name" value="FATTY ACYL-COA REDUCTASE-RELATED"/>
    <property type="match status" value="1"/>
</dbReference>
<dbReference type="Pfam" id="PF07993">
    <property type="entry name" value="NAD_binding_4"/>
    <property type="match status" value="1"/>
</dbReference>
<dbReference type="CDD" id="cd09071">
    <property type="entry name" value="FAR_C"/>
    <property type="match status" value="1"/>
</dbReference>
<dbReference type="SUPFAM" id="SSF51735">
    <property type="entry name" value="NAD(P)-binding Rossmann-fold domains"/>
    <property type="match status" value="1"/>
</dbReference>
<proteinExistence type="inferred from homology"/>
<comment type="caution">
    <text evidence="13">The sequence shown here is derived from an EMBL/GenBank/DDBJ whole genome shotgun (WGS) entry which is preliminary data.</text>
</comment>
<keyword evidence="4 10" id="KW-0812">Transmembrane</keyword>
<keyword evidence="6 10" id="KW-1133">Transmembrane helix</keyword>
<protein>
    <recommendedName>
        <fullName evidence="10">Fatty acyl-CoA reductase</fullName>
        <ecNumber evidence="10">1.2.1.84</ecNumber>
    </recommendedName>
</protein>
<dbReference type="EC" id="1.2.1.84" evidence="10"/>
<feature type="domain" description="Fatty acyl-CoA reductase C-terminal" evidence="11">
    <location>
        <begin position="389"/>
        <end position="481"/>
    </location>
</feature>
<keyword evidence="14" id="KW-1185">Reference proteome</keyword>
<comment type="subcellular location">
    <subcellularLocation>
        <location evidence="1">Membrane</location>
        <topology evidence="1">Multi-pass membrane protein</topology>
    </subcellularLocation>
</comment>
<dbReference type="GO" id="GO:0102965">
    <property type="term" value="F:alcohol-forming long-chain fatty acyl-CoA reductase activity"/>
    <property type="evidence" value="ECO:0007669"/>
    <property type="project" value="UniProtKB-EC"/>
</dbReference>
<evidence type="ECO:0000256" key="8">
    <source>
        <dbReference type="ARBA" id="ARBA00023136"/>
    </source>
</evidence>
<evidence type="ECO:0000256" key="6">
    <source>
        <dbReference type="ARBA" id="ARBA00022989"/>
    </source>
</evidence>
<dbReference type="InterPro" id="IPR033640">
    <property type="entry name" value="FAR_C"/>
</dbReference>